<gene>
    <name evidence="2" type="ORF">Aco03nite_003920</name>
</gene>
<comment type="caution">
    <text evidence="2">The sequence shown here is derived from an EMBL/GenBank/DDBJ whole genome shotgun (WGS) entry which is preliminary data.</text>
</comment>
<proteinExistence type="predicted"/>
<dbReference type="InterPro" id="IPR034660">
    <property type="entry name" value="DinB/YfiT-like"/>
</dbReference>
<name>A0ABQ3X0E4_9ACTN</name>
<organism evidence="2 3">
    <name type="scientific">Actinoplanes couchii</name>
    <dbReference type="NCBI Taxonomy" id="403638"/>
    <lineage>
        <taxon>Bacteria</taxon>
        <taxon>Bacillati</taxon>
        <taxon>Actinomycetota</taxon>
        <taxon>Actinomycetes</taxon>
        <taxon>Micromonosporales</taxon>
        <taxon>Micromonosporaceae</taxon>
        <taxon>Actinoplanes</taxon>
    </lineage>
</organism>
<evidence type="ECO:0000313" key="2">
    <source>
        <dbReference type="EMBL" id="GID51988.1"/>
    </source>
</evidence>
<evidence type="ECO:0000259" key="1">
    <source>
        <dbReference type="Pfam" id="PF11716"/>
    </source>
</evidence>
<dbReference type="Pfam" id="PF11716">
    <property type="entry name" value="MDMPI_N"/>
    <property type="match status" value="1"/>
</dbReference>
<keyword evidence="3" id="KW-1185">Reference proteome</keyword>
<dbReference type="InterPro" id="IPR024344">
    <property type="entry name" value="MDMPI_metal-binding"/>
</dbReference>
<dbReference type="EMBL" id="BOMG01000007">
    <property type="protein sequence ID" value="GID51988.1"/>
    <property type="molecule type" value="Genomic_DNA"/>
</dbReference>
<dbReference type="Gene3D" id="1.20.120.450">
    <property type="entry name" value="dinb family like domain"/>
    <property type="match status" value="1"/>
</dbReference>
<reference evidence="2 3" key="1">
    <citation type="submission" date="2021-01" db="EMBL/GenBank/DDBJ databases">
        <title>Whole genome shotgun sequence of Actinoplanes couchii NBRC 106145.</title>
        <authorList>
            <person name="Komaki H."/>
            <person name="Tamura T."/>
        </authorList>
    </citation>
    <scope>NUCLEOTIDE SEQUENCE [LARGE SCALE GENOMIC DNA]</scope>
    <source>
        <strain evidence="2 3">NBRC 106145</strain>
    </source>
</reference>
<dbReference type="Proteomes" id="UP000612282">
    <property type="component" value="Unassembled WGS sequence"/>
</dbReference>
<evidence type="ECO:0000313" key="3">
    <source>
        <dbReference type="Proteomes" id="UP000612282"/>
    </source>
</evidence>
<feature type="domain" description="Mycothiol-dependent maleylpyruvate isomerase metal-binding" evidence="1">
    <location>
        <begin position="13"/>
        <end position="149"/>
    </location>
</feature>
<sequence length="211" mass="23168">MIDSEQAASDVRQSVSLAAATLRDLVGRDWQQPAADLKWTVWETIEHIADDLFAYAAQISLDSPPQDDYVGFGWRNIRPDGPALTVYAREGTTPHGLIDVLLSSGGLLSATVLTAPADRRAFHPYGVSDPVGFAAMGVIETLVHMHDVATALDVPWAPPEDLCDRALRRLFPDAPESGDRWADLLWATGRTELPGLPRRTGWRWDGTVQSR</sequence>
<accession>A0ABQ3X0E4</accession>
<protein>
    <recommendedName>
        <fullName evidence="1">Mycothiol-dependent maleylpyruvate isomerase metal-binding domain-containing protein</fullName>
    </recommendedName>
</protein>
<dbReference type="SUPFAM" id="SSF109854">
    <property type="entry name" value="DinB/YfiT-like putative metalloenzymes"/>
    <property type="match status" value="1"/>
</dbReference>